<sequence length="109" mass="11833">MHSNEVSWSYGIRHALAEDHPRKSLFGHPLRSGCPLITVRLPQSGSAQPMSVMPELTISGIRRSSVTTAPPVHFMAYASAPGLMSRTTLQAYGIVQARWSELATGENTS</sequence>
<evidence type="ECO:0000313" key="2">
    <source>
        <dbReference type="Proteomes" id="UP000770661"/>
    </source>
</evidence>
<accession>A0A8J5CZJ6</accession>
<organism evidence="1 2">
    <name type="scientific">Chionoecetes opilio</name>
    <name type="common">Atlantic snow crab</name>
    <name type="synonym">Cancer opilio</name>
    <dbReference type="NCBI Taxonomy" id="41210"/>
    <lineage>
        <taxon>Eukaryota</taxon>
        <taxon>Metazoa</taxon>
        <taxon>Ecdysozoa</taxon>
        <taxon>Arthropoda</taxon>
        <taxon>Crustacea</taxon>
        <taxon>Multicrustacea</taxon>
        <taxon>Malacostraca</taxon>
        <taxon>Eumalacostraca</taxon>
        <taxon>Eucarida</taxon>
        <taxon>Decapoda</taxon>
        <taxon>Pleocyemata</taxon>
        <taxon>Brachyura</taxon>
        <taxon>Eubrachyura</taxon>
        <taxon>Majoidea</taxon>
        <taxon>Majidae</taxon>
        <taxon>Chionoecetes</taxon>
    </lineage>
</organism>
<comment type="caution">
    <text evidence="1">The sequence shown here is derived from an EMBL/GenBank/DDBJ whole genome shotgun (WGS) entry which is preliminary data.</text>
</comment>
<protein>
    <submittedName>
        <fullName evidence="1">Uncharacterized protein</fullName>
    </submittedName>
</protein>
<name>A0A8J5CZJ6_CHIOP</name>
<keyword evidence="2" id="KW-1185">Reference proteome</keyword>
<dbReference type="EMBL" id="JACEEZ010003670">
    <property type="protein sequence ID" value="KAG0727144.1"/>
    <property type="molecule type" value="Genomic_DNA"/>
</dbReference>
<evidence type="ECO:0000313" key="1">
    <source>
        <dbReference type="EMBL" id="KAG0727144.1"/>
    </source>
</evidence>
<gene>
    <name evidence="1" type="ORF">GWK47_000390</name>
</gene>
<proteinExistence type="predicted"/>
<dbReference type="Proteomes" id="UP000770661">
    <property type="component" value="Unassembled WGS sequence"/>
</dbReference>
<reference evidence="1" key="1">
    <citation type="submission" date="2020-07" db="EMBL/GenBank/DDBJ databases">
        <title>The High-quality genome of the commercially important snow crab, Chionoecetes opilio.</title>
        <authorList>
            <person name="Jeong J.-H."/>
            <person name="Ryu S."/>
        </authorList>
    </citation>
    <scope>NUCLEOTIDE SEQUENCE</scope>
    <source>
        <strain evidence="1">MADBK_172401_WGS</strain>
        <tissue evidence="1">Digestive gland</tissue>
    </source>
</reference>
<dbReference type="AlphaFoldDB" id="A0A8J5CZJ6"/>